<reference evidence="2" key="1">
    <citation type="journal article" date="2015" name="PLoS ONE">
        <title>An Insight into the Sialome of the Lone Star Tick, Amblyomma americanum, with a Glimpse on Its Time Dependent Gene Expression.</title>
        <authorList>
            <person name="Karim S."/>
            <person name="Ribeiro J.M."/>
        </authorList>
    </citation>
    <scope>NUCLEOTIDE SEQUENCE</scope>
    <source>
        <tissue evidence="2">Salivary gland</tissue>
    </source>
</reference>
<feature type="chain" id="PRO_5002213013" evidence="1">
    <location>
        <begin position="20"/>
        <end position="200"/>
    </location>
</feature>
<sequence>MLPLVVSLLIASVLPGVYNSQDISRNTNDPILYELYTSNLLGSYTYLAIILGAESPLKLDLDRCLKTQYNGSYHRGFKHLVTYRHQRSANGDANWPQREINVLIKVSIDAGYARVNITPLEDKQLPQALKGPLKVLYAKEDCFLLEHEEKLEDHPACTLWLPFTKLDRPPQECINKYKSKCRTERRLDYKPWKHLCRFDA</sequence>
<dbReference type="Pfam" id="PF02098">
    <property type="entry name" value="His_binding"/>
    <property type="match status" value="1"/>
</dbReference>
<dbReference type="EMBL" id="GBZX01000263">
    <property type="protein sequence ID" value="JAG92477.1"/>
    <property type="molecule type" value="mRNA"/>
</dbReference>
<feature type="signal peptide" evidence="1">
    <location>
        <begin position="1"/>
        <end position="19"/>
    </location>
</feature>
<keyword evidence="1" id="KW-0732">Signal</keyword>
<evidence type="ECO:0000256" key="1">
    <source>
        <dbReference type="SAM" id="SignalP"/>
    </source>
</evidence>
<evidence type="ECO:0000313" key="2">
    <source>
        <dbReference type="EMBL" id="JAG92477.1"/>
    </source>
</evidence>
<dbReference type="GO" id="GO:0043176">
    <property type="term" value="F:amine binding"/>
    <property type="evidence" value="ECO:0007669"/>
    <property type="project" value="InterPro"/>
</dbReference>
<protein>
    <submittedName>
        <fullName evidence="2">Putative secreted protein</fullName>
    </submittedName>
</protein>
<accession>A0A0C9SE62</accession>
<dbReference type="SUPFAM" id="SSF50814">
    <property type="entry name" value="Lipocalins"/>
    <property type="match status" value="1"/>
</dbReference>
<dbReference type="Gene3D" id="2.40.128.20">
    <property type="match status" value="1"/>
</dbReference>
<proteinExistence type="evidence at transcript level"/>
<name>A0A0C9SE62_AMBAM</name>
<dbReference type="InterPro" id="IPR012674">
    <property type="entry name" value="Calycin"/>
</dbReference>
<dbReference type="InterPro" id="IPR002970">
    <property type="entry name" value="Tick_his-bd"/>
</dbReference>
<dbReference type="AlphaFoldDB" id="A0A0C9SE62"/>
<dbReference type="GO" id="GO:0030682">
    <property type="term" value="P:symbiont-mediated perturbation of host defenses"/>
    <property type="evidence" value="ECO:0007669"/>
    <property type="project" value="InterPro"/>
</dbReference>
<organism evidence="2">
    <name type="scientific">Amblyomma americanum</name>
    <name type="common">Lone star tick</name>
    <dbReference type="NCBI Taxonomy" id="6943"/>
    <lineage>
        <taxon>Eukaryota</taxon>
        <taxon>Metazoa</taxon>
        <taxon>Ecdysozoa</taxon>
        <taxon>Arthropoda</taxon>
        <taxon>Chelicerata</taxon>
        <taxon>Arachnida</taxon>
        <taxon>Acari</taxon>
        <taxon>Parasitiformes</taxon>
        <taxon>Ixodida</taxon>
        <taxon>Ixodoidea</taxon>
        <taxon>Ixodidae</taxon>
        <taxon>Amblyomminae</taxon>
        <taxon>Amblyomma</taxon>
    </lineage>
</organism>